<dbReference type="SUPFAM" id="SSF110849">
    <property type="entry name" value="ParB/Sulfiredoxin"/>
    <property type="match status" value="1"/>
</dbReference>
<sequence length="107" mass="12419">MVLFPDYMITRKIIEDFIATDQLMLNSTQKKMCVPIINRMFLLMKTGVHFPAIRIYDNLIIDGHHRYLASRLCGYEISMVPSEKSSATVATDWQSVVFEEVDWEAET</sequence>
<dbReference type="Proteomes" id="UP000033121">
    <property type="component" value="Unassembled WGS sequence"/>
</dbReference>
<name>A0A0E9MZQ0_9BACT</name>
<dbReference type="InterPro" id="IPR036086">
    <property type="entry name" value="ParB/Sulfiredoxin_sf"/>
</dbReference>
<evidence type="ECO:0000313" key="1">
    <source>
        <dbReference type="EMBL" id="GAO43044.1"/>
    </source>
</evidence>
<keyword evidence="2" id="KW-1185">Reference proteome</keyword>
<evidence type="ECO:0008006" key="3">
    <source>
        <dbReference type="Google" id="ProtNLM"/>
    </source>
</evidence>
<proteinExistence type="predicted"/>
<dbReference type="STRING" id="1220578.FPE01S_02_01490"/>
<accession>A0A0E9MZQ0</accession>
<organism evidence="1 2">
    <name type="scientific">Flavihumibacter petaseus NBRC 106054</name>
    <dbReference type="NCBI Taxonomy" id="1220578"/>
    <lineage>
        <taxon>Bacteria</taxon>
        <taxon>Pseudomonadati</taxon>
        <taxon>Bacteroidota</taxon>
        <taxon>Chitinophagia</taxon>
        <taxon>Chitinophagales</taxon>
        <taxon>Chitinophagaceae</taxon>
        <taxon>Flavihumibacter</taxon>
    </lineage>
</organism>
<reference evidence="1 2" key="1">
    <citation type="submission" date="2015-04" db="EMBL/GenBank/DDBJ databases">
        <title>Whole genome shotgun sequence of Flavihumibacter petaseus NBRC 106054.</title>
        <authorList>
            <person name="Miyazawa S."/>
            <person name="Hosoyama A."/>
            <person name="Hashimoto M."/>
            <person name="Noguchi M."/>
            <person name="Tsuchikane K."/>
            <person name="Ohji S."/>
            <person name="Yamazoe A."/>
            <person name="Ichikawa N."/>
            <person name="Kimura A."/>
            <person name="Fujita N."/>
        </authorList>
    </citation>
    <scope>NUCLEOTIDE SEQUENCE [LARGE SCALE GENOMIC DNA]</scope>
    <source>
        <strain evidence="1 2">NBRC 106054</strain>
    </source>
</reference>
<comment type="caution">
    <text evidence="1">The sequence shown here is derived from an EMBL/GenBank/DDBJ whole genome shotgun (WGS) entry which is preliminary data.</text>
</comment>
<gene>
    <name evidence="1" type="ORF">FPE01S_02_01490</name>
</gene>
<evidence type="ECO:0000313" key="2">
    <source>
        <dbReference type="Proteomes" id="UP000033121"/>
    </source>
</evidence>
<dbReference type="EMBL" id="BBWV01000002">
    <property type="protein sequence ID" value="GAO43044.1"/>
    <property type="molecule type" value="Genomic_DNA"/>
</dbReference>
<dbReference type="AlphaFoldDB" id="A0A0E9MZQ0"/>
<protein>
    <recommendedName>
        <fullName evidence="3">ParB/Sulfiredoxin domain-containing protein</fullName>
    </recommendedName>
</protein>